<sequence length="130" mass="14887">MFKKYLLASLLIFSGASVSHADKFLTTPKPPYYAVIFSIQMSDKDSRAFRIVEKRMLEIASQNPGFVGAEGLADNEGFSLFIAYWKDLESMKTFKLNKEHMVAREKGRTVWFKKHVIRVAKIIKEYGGET</sequence>
<dbReference type="EMBL" id="JAVDQT010000006">
    <property type="protein sequence ID" value="MDR6433553.1"/>
    <property type="molecule type" value="Genomic_DNA"/>
</dbReference>
<organism evidence="2 3">
    <name type="scientific">Brucella pseudogrignonensis</name>
    <dbReference type="NCBI Taxonomy" id="419475"/>
    <lineage>
        <taxon>Bacteria</taxon>
        <taxon>Pseudomonadati</taxon>
        <taxon>Pseudomonadota</taxon>
        <taxon>Alphaproteobacteria</taxon>
        <taxon>Hyphomicrobiales</taxon>
        <taxon>Brucellaceae</taxon>
        <taxon>Brucella/Ochrobactrum group</taxon>
        <taxon>Brucella</taxon>
    </lineage>
</organism>
<proteinExistence type="predicted"/>
<protein>
    <submittedName>
        <fullName evidence="2">Heme-degrading monooxygenase HmoA</fullName>
    </submittedName>
</protein>
<evidence type="ECO:0000256" key="1">
    <source>
        <dbReference type="SAM" id="SignalP"/>
    </source>
</evidence>
<keyword evidence="2" id="KW-0503">Monooxygenase</keyword>
<dbReference type="PANTHER" id="PTHR37811:SF2">
    <property type="entry name" value="ABM DOMAIN-CONTAINING PROTEIN"/>
    <property type="match status" value="1"/>
</dbReference>
<reference evidence="2 3" key="1">
    <citation type="submission" date="2023-07" db="EMBL/GenBank/DDBJ databases">
        <title>Sorghum-associated microbial communities from plants grown in Nebraska, USA.</title>
        <authorList>
            <person name="Schachtman D."/>
        </authorList>
    </citation>
    <scope>NUCLEOTIDE SEQUENCE [LARGE SCALE GENOMIC DNA]</scope>
    <source>
        <strain evidence="2 3">DS1730</strain>
    </source>
</reference>
<accession>A0ABU1MBX0</accession>
<dbReference type="GO" id="GO:0004497">
    <property type="term" value="F:monooxygenase activity"/>
    <property type="evidence" value="ECO:0007669"/>
    <property type="project" value="UniProtKB-KW"/>
</dbReference>
<keyword evidence="3" id="KW-1185">Reference proteome</keyword>
<dbReference type="Proteomes" id="UP001184614">
    <property type="component" value="Unassembled WGS sequence"/>
</dbReference>
<dbReference type="SUPFAM" id="SSF54909">
    <property type="entry name" value="Dimeric alpha+beta barrel"/>
    <property type="match status" value="1"/>
</dbReference>
<name>A0ABU1MBX0_9HYPH</name>
<dbReference type="InterPro" id="IPR052936">
    <property type="entry name" value="Jasmonate_Hydroxylase-like"/>
</dbReference>
<dbReference type="InterPro" id="IPR011008">
    <property type="entry name" value="Dimeric_a/b-barrel"/>
</dbReference>
<keyword evidence="1" id="KW-0732">Signal</keyword>
<dbReference type="RefSeq" id="WP_310014474.1">
    <property type="nucleotide sequence ID" value="NZ_JAVDQT010000006.1"/>
</dbReference>
<dbReference type="PANTHER" id="PTHR37811">
    <property type="entry name" value="BLL5343 PROTEIN"/>
    <property type="match status" value="1"/>
</dbReference>
<gene>
    <name evidence="2" type="ORF">J2782_003299</name>
</gene>
<evidence type="ECO:0000313" key="3">
    <source>
        <dbReference type="Proteomes" id="UP001184614"/>
    </source>
</evidence>
<dbReference type="Gene3D" id="3.30.70.100">
    <property type="match status" value="1"/>
</dbReference>
<evidence type="ECO:0000313" key="2">
    <source>
        <dbReference type="EMBL" id="MDR6433553.1"/>
    </source>
</evidence>
<keyword evidence="2" id="KW-0560">Oxidoreductase</keyword>
<feature type="signal peptide" evidence="1">
    <location>
        <begin position="1"/>
        <end position="21"/>
    </location>
</feature>
<feature type="chain" id="PRO_5046432041" evidence="1">
    <location>
        <begin position="22"/>
        <end position="130"/>
    </location>
</feature>
<comment type="caution">
    <text evidence="2">The sequence shown here is derived from an EMBL/GenBank/DDBJ whole genome shotgun (WGS) entry which is preliminary data.</text>
</comment>